<dbReference type="RefSeq" id="WP_073608589.1">
    <property type="nucleotide sequence ID" value="NZ_MRCG01000007.1"/>
</dbReference>
<dbReference type="PANTHER" id="PTHR40446:SF2">
    <property type="entry name" value="N-ACETYLGLUCOSAMINE-1-PHOSPHODIESTER ALPHA-N-ACETYLGLUCOSAMINIDASE"/>
    <property type="match status" value="1"/>
</dbReference>
<feature type="chain" id="PRO_5012278903" description="Phosphodiester glycosidase domain-containing protein" evidence="1">
    <location>
        <begin position="29"/>
        <end position="302"/>
    </location>
</feature>
<evidence type="ECO:0000313" key="4">
    <source>
        <dbReference type="Proteomes" id="UP000185557"/>
    </source>
</evidence>
<evidence type="ECO:0000313" key="3">
    <source>
        <dbReference type="EMBL" id="OKH48135.1"/>
    </source>
</evidence>
<gene>
    <name evidence="3" type="ORF">NIES30_11610</name>
</gene>
<name>A0A1U7J5Y8_9CYAN</name>
<evidence type="ECO:0000256" key="1">
    <source>
        <dbReference type="SAM" id="SignalP"/>
    </source>
</evidence>
<reference evidence="3 4" key="1">
    <citation type="submission" date="2016-11" db="EMBL/GenBank/DDBJ databases">
        <title>Draft Genome Sequences of Nine Cyanobacterial Strains from Diverse Habitats.</title>
        <authorList>
            <person name="Zhu T."/>
            <person name="Hou S."/>
            <person name="Lu X."/>
            <person name="Hess W.R."/>
        </authorList>
    </citation>
    <scope>NUCLEOTIDE SEQUENCE [LARGE SCALE GENOMIC DNA]</scope>
    <source>
        <strain evidence="3 4">NIES-30</strain>
    </source>
</reference>
<dbReference type="Pfam" id="PF09992">
    <property type="entry name" value="NAGPA"/>
    <property type="match status" value="1"/>
</dbReference>
<evidence type="ECO:0000259" key="2">
    <source>
        <dbReference type="Pfam" id="PF09992"/>
    </source>
</evidence>
<keyword evidence="1" id="KW-0732">Signal</keyword>
<dbReference type="PROSITE" id="PS51257">
    <property type="entry name" value="PROKAR_LIPOPROTEIN"/>
    <property type="match status" value="1"/>
</dbReference>
<sequence length="302" mass="31829">MRSILQPCLTISLAVFLGLSSCAPVPDAADTALEEVVPAEAAMPPVYETVRLPAATVYVVTIPDPVRYPVQVAVVDELARVDQIASQVCRGEGCVAAAINAGFFDPNNGLTTSHVIEDSALVADPNQNERLVGNPDLSSYMDRILNRSEFRRYDCGGTPSYDITLHQEPVPAGCALVDAVGAGPQLLPQDTSVEEGFIDRTTRRDALGSQSPNARSAVGLKADGSVVLMMVAQVPGVSPSGLTMGEVAAFMSDRGVTQALNLDGGSSSTLMYDGTTHYGRLNAAGELVQRPVKSILWVANLE</sequence>
<comment type="caution">
    <text evidence="3">The sequence shown here is derived from an EMBL/GenBank/DDBJ whole genome shotgun (WGS) entry which is preliminary data.</text>
</comment>
<dbReference type="Proteomes" id="UP000185557">
    <property type="component" value="Unassembled WGS sequence"/>
</dbReference>
<dbReference type="EMBL" id="MRCG01000007">
    <property type="protein sequence ID" value="OKH48135.1"/>
    <property type="molecule type" value="Genomic_DNA"/>
</dbReference>
<proteinExistence type="predicted"/>
<protein>
    <recommendedName>
        <fullName evidence="2">Phosphodiester glycosidase domain-containing protein</fullName>
    </recommendedName>
</protein>
<accession>A0A1U7J5Y8</accession>
<dbReference type="STRING" id="549789.NIES30_11610"/>
<keyword evidence="4" id="KW-1185">Reference proteome</keyword>
<dbReference type="InterPro" id="IPR018711">
    <property type="entry name" value="NAGPA"/>
</dbReference>
<dbReference type="PANTHER" id="PTHR40446">
    <property type="entry name" value="N-ACETYLGLUCOSAMINE-1-PHOSPHODIESTER ALPHA-N-ACETYLGLUCOSAMINIDASE"/>
    <property type="match status" value="1"/>
</dbReference>
<dbReference type="AlphaFoldDB" id="A0A1U7J5Y8"/>
<feature type="signal peptide" evidence="1">
    <location>
        <begin position="1"/>
        <end position="28"/>
    </location>
</feature>
<organism evidence="3 4">
    <name type="scientific">Phormidium tenue NIES-30</name>
    <dbReference type="NCBI Taxonomy" id="549789"/>
    <lineage>
        <taxon>Bacteria</taxon>
        <taxon>Bacillati</taxon>
        <taxon>Cyanobacteriota</taxon>
        <taxon>Cyanophyceae</taxon>
        <taxon>Oscillatoriophycideae</taxon>
        <taxon>Oscillatoriales</taxon>
        <taxon>Oscillatoriaceae</taxon>
        <taxon>Phormidium</taxon>
    </lineage>
</organism>
<feature type="domain" description="Phosphodiester glycosidase" evidence="2">
    <location>
        <begin position="95"/>
        <end position="298"/>
    </location>
</feature>